<evidence type="ECO:0000259" key="5">
    <source>
        <dbReference type="PROSITE" id="PS51635"/>
    </source>
</evidence>
<evidence type="ECO:0000256" key="1">
    <source>
        <dbReference type="ARBA" id="ARBA00022801"/>
    </source>
</evidence>
<sequence>MAIEFARERRDFNFVLILSGGNALGAFQAGAYEALNEAGLEPDWVIGASAGAMNGAIIAGNDPAARLAKLADLWRPRRGRQPLPSRHLGRTIEILRRSAAAHWTMTAGRLGVFGPILSGAGTPAIFETSQMVSNLDTLVDFERLNRGNVRFTATSVDIESGEDVLFDTDRDVLGPQHVRASAALPVAFPPVEIDGRWLADGGLSANLPVDPFFASPPAIPTLCIAIDLLPLAGRRPRTLGDAATRMQDLLFATQSHRSMTRWKDHYQRRQGENLPGISFLRLAYEAPDTEISGKAMDFSPRSVGDRWDAGKAEMERLIDGLGRFALPIRKTGIAMFDGRTQKEMVA</sequence>
<dbReference type="RefSeq" id="WP_303541182.1">
    <property type="nucleotide sequence ID" value="NZ_JAUOTP010000003.1"/>
</dbReference>
<dbReference type="InterPro" id="IPR016035">
    <property type="entry name" value="Acyl_Trfase/lysoPLipase"/>
</dbReference>
<dbReference type="PANTHER" id="PTHR14226:SF57">
    <property type="entry name" value="BLR7027 PROTEIN"/>
    <property type="match status" value="1"/>
</dbReference>
<dbReference type="CDD" id="cd07209">
    <property type="entry name" value="Pat_hypo_Ecoli_Z1214_like"/>
    <property type="match status" value="1"/>
</dbReference>
<dbReference type="SUPFAM" id="SSF52151">
    <property type="entry name" value="FabD/lysophospholipase-like"/>
    <property type="match status" value="1"/>
</dbReference>
<organism evidence="6 7">
    <name type="scientific">Sphingomonas natans</name>
    <dbReference type="NCBI Taxonomy" id="3063330"/>
    <lineage>
        <taxon>Bacteria</taxon>
        <taxon>Pseudomonadati</taxon>
        <taxon>Pseudomonadota</taxon>
        <taxon>Alphaproteobacteria</taxon>
        <taxon>Sphingomonadales</taxon>
        <taxon>Sphingomonadaceae</taxon>
        <taxon>Sphingomonas</taxon>
    </lineage>
</organism>
<comment type="caution">
    <text evidence="4">Lacks conserved residue(s) required for the propagation of feature annotation.</text>
</comment>
<evidence type="ECO:0000256" key="4">
    <source>
        <dbReference type="PROSITE-ProRule" id="PRU01161"/>
    </source>
</evidence>
<dbReference type="PROSITE" id="PS51635">
    <property type="entry name" value="PNPLA"/>
    <property type="match status" value="1"/>
</dbReference>
<accession>A0ABT8Y776</accession>
<protein>
    <submittedName>
        <fullName evidence="6">Patatin-like phospholipase family protein</fullName>
    </submittedName>
</protein>
<proteinExistence type="predicted"/>
<comment type="caution">
    <text evidence="6">The sequence shown here is derived from an EMBL/GenBank/DDBJ whole genome shotgun (WGS) entry which is preliminary data.</text>
</comment>
<evidence type="ECO:0000256" key="3">
    <source>
        <dbReference type="ARBA" id="ARBA00023098"/>
    </source>
</evidence>
<keyword evidence="3 4" id="KW-0443">Lipid metabolism</keyword>
<gene>
    <name evidence="6" type="ORF">Q4F19_07260</name>
</gene>
<feature type="short sequence motif" description="DGA/G" evidence="4">
    <location>
        <begin position="200"/>
        <end position="202"/>
    </location>
</feature>
<reference evidence="6" key="1">
    <citation type="submission" date="2023-07" db="EMBL/GenBank/DDBJ databases">
        <authorList>
            <person name="Kim M."/>
        </authorList>
    </citation>
    <scope>NUCLEOTIDE SEQUENCE</scope>
    <source>
        <strain evidence="6">BIUV-7</strain>
    </source>
</reference>
<feature type="active site" description="Proton acceptor" evidence="4">
    <location>
        <position position="200"/>
    </location>
</feature>
<evidence type="ECO:0000313" key="7">
    <source>
        <dbReference type="Proteomes" id="UP001169764"/>
    </source>
</evidence>
<dbReference type="InterPro" id="IPR002641">
    <property type="entry name" value="PNPLA_dom"/>
</dbReference>
<keyword evidence="2 4" id="KW-0442">Lipid degradation</keyword>
<keyword evidence="7" id="KW-1185">Reference proteome</keyword>
<evidence type="ECO:0000256" key="2">
    <source>
        <dbReference type="ARBA" id="ARBA00022963"/>
    </source>
</evidence>
<dbReference type="InterPro" id="IPR050301">
    <property type="entry name" value="NTE"/>
</dbReference>
<feature type="short sequence motif" description="GXSXG" evidence="4">
    <location>
        <begin position="47"/>
        <end position="51"/>
    </location>
</feature>
<dbReference type="EMBL" id="JAUOTP010000003">
    <property type="protein sequence ID" value="MDO6414175.1"/>
    <property type="molecule type" value="Genomic_DNA"/>
</dbReference>
<dbReference type="Gene3D" id="3.40.1090.10">
    <property type="entry name" value="Cytosolic phospholipase A2 catalytic domain"/>
    <property type="match status" value="2"/>
</dbReference>
<feature type="domain" description="PNPLA" evidence="5">
    <location>
        <begin position="16"/>
        <end position="213"/>
    </location>
</feature>
<dbReference type="Pfam" id="PF01734">
    <property type="entry name" value="Patatin"/>
    <property type="match status" value="1"/>
</dbReference>
<name>A0ABT8Y776_9SPHN</name>
<dbReference type="PANTHER" id="PTHR14226">
    <property type="entry name" value="NEUROPATHY TARGET ESTERASE/SWISS CHEESE D.MELANOGASTER"/>
    <property type="match status" value="1"/>
</dbReference>
<evidence type="ECO:0000313" key="6">
    <source>
        <dbReference type="EMBL" id="MDO6414175.1"/>
    </source>
</evidence>
<feature type="active site" description="Nucleophile" evidence="4">
    <location>
        <position position="49"/>
    </location>
</feature>
<dbReference type="Proteomes" id="UP001169764">
    <property type="component" value="Unassembled WGS sequence"/>
</dbReference>
<keyword evidence="1 4" id="KW-0378">Hydrolase</keyword>